<dbReference type="Gene3D" id="6.10.340.10">
    <property type="match status" value="1"/>
</dbReference>
<accession>A0ABU1G9B7</accession>
<dbReference type="SUPFAM" id="SSF103190">
    <property type="entry name" value="Sensory domain-like"/>
    <property type="match status" value="1"/>
</dbReference>
<proteinExistence type="predicted"/>
<dbReference type="CDD" id="cd01948">
    <property type="entry name" value="EAL"/>
    <property type="match status" value="1"/>
</dbReference>
<evidence type="ECO:0000313" key="6">
    <source>
        <dbReference type="Proteomes" id="UP001269267"/>
    </source>
</evidence>
<dbReference type="InterPro" id="IPR003660">
    <property type="entry name" value="HAMP_dom"/>
</dbReference>
<dbReference type="InterPro" id="IPR050706">
    <property type="entry name" value="Cyclic-di-GMP_PDE-like"/>
</dbReference>
<dbReference type="Pfam" id="PF00990">
    <property type="entry name" value="GGDEF"/>
    <property type="match status" value="1"/>
</dbReference>
<comment type="caution">
    <text evidence="5">The sequence shown here is derived from an EMBL/GenBank/DDBJ whole genome shotgun (WGS) entry which is preliminary data.</text>
</comment>
<protein>
    <submittedName>
        <fullName evidence="5">EAL domain-containing protein</fullName>
    </submittedName>
</protein>
<dbReference type="PROSITE" id="PS50885">
    <property type="entry name" value="HAMP"/>
    <property type="match status" value="1"/>
</dbReference>
<evidence type="ECO:0000256" key="1">
    <source>
        <dbReference type="SAM" id="Phobius"/>
    </source>
</evidence>
<dbReference type="SUPFAM" id="SSF55073">
    <property type="entry name" value="Nucleotide cyclase"/>
    <property type="match status" value="1"/>
</dbReference>
<dbReference type="Gene3D" id="3.30.70.270">
    <property type="match status" value="1"/>
</dbReference>
<keyword evidence="1" id="KW-1133">Transmembrane helix</keyword>
<dbReference type="PROSITE" id="PS50887">
    <property type="entry name" value="GGDEF"/>
    <property type="match status" value="1"/>
</dbReference>
<dbReference type="RefSeq" id="WP_309767051.1">
    <property type="nucleotide sequence ID" value="NZ_JARWAI010000002.1"/>
</dbReference>
<dbReference type="InterPro" id="IPR001633">
    <property type="entry name" value="EAL_dom"/>
</dbReference>
<gene>
    <name evidence="5" type="ORF">QC815_04045</name>
</gene>
<dbReference type="PANTHER" id="PTHR33121">
    <property type="entry name" value="CYCLIC DI-GMP PHOSPHODIESTERASE PDEF"/>
    <property type="match status" value="1"/>
</dbReference>
<dbReference type="SMART" id="SM00267">
    <property type="entry name" value="GGDEF"/>
    <property type="match status" value="1"/>
</dbReference>
<dbReference type="InterPro" id="IPR035919">
    <property type="entry name" value="EAL_sf"/>
</dbReference>
<dbReference type="SMART" id="SM00052">
    <property type="entry name" value="EAL"/>
    <property type="match status" value="1"/>
</dbReference>
<dbReference type="PANTHER" id="PTHR33121:SF71">
    <property type="entry name" value="OXYGEN SENSOR PROTEIN DOSP"/>
    <property type="match status" value="1"/>
</dbReference>
<keyword evidence="1" id="KW-0472">Membrane</keyword>
<dbReference type="EMBL" id="JARWAI010000002">
    <property type="protein sequence ID" value="MDR5874086.1"/>
    <property type="molecule type" value="Genomic_DNA"/>
</dbReference>
<dbReference type="SUPFAM" id="SSF158472">
    <property type="entry name" value="HAMP domain-like"/>
    <property type="match status" value="1"/>
</dbReference>
<dbReference type="PROSITE" id="PS50883">
    <property type="entry name" value="EAL"/>
    <property type="match status" value="1"/>
</dbReference>
<evidence type="ECO:0000313" key="5">
    <source>
        <dbReference type="EMBL" id="MDR5874086.1"/>
    </source>
</evidence>
<feature type="domain" description="HAMP" evidence="3">
    <location>
        <begin position="293"/>
        <end position="345"/>
    </location>
</feature>
<dbReference type="InterPro" id="IPR029150">
    <property type="entry name" value="dCache_3"/>
</dbReference>
<dbReference type="Gene3D" id="3.20.20.450">
    <property type="entry name" value="EAL domain"/>
    <property type="match status" value="1"/>
</dbReference>
<dbReference type="InterPro" id="IPR043128">
    <property type="entry name" value="Rev_trsase/Diguanyl_cyclase"/>
</dbReference>
<dbReference type="Pfam" id="PF14827">
    <property type="entry name" value="dCache_3"/>
    <property type="match status" value="1"/>
</dbReference>
<dbReference type="CDD" id="cd06225">
    <property type="entry name" value="HAMP"/>
    <property type="match status" value="1"/>
</dbReference>
<dbReference type="InterPro" id="IPR000160">
    <property type="entry name" value="GGDEF_dom"/>
</dbReference>
<dbReference type="Proteomes" id="UP001269267">
    <property type="component" value="Unassembled WGS sequence"/>
</dbReference>
<feature type="transmembrane region" description="Helical" evidence="1">
    <location>
        <begin position="269"/>
        <end position="290"/>
    </location>
</feature>
<keyword evidence="6" id="KW-1185">Reference proteome</keyword>
<dbReference type="InterPro" id="IPR029787">
    <property type="entry name" value="Nucleotide_cyclase"/>
</dbReference>
<keyword evidence="1" id="KW-0812">Transmembrane</keyword>
<dbReference type="InterPro" id="IPR029151">
    <property type="entry name" value="Sensor-like_sf"/>
</dbReference>
<name>A0ABU1G9B7_9GAMM</name>
<dbReference type="Pfam" id="PF00563">
    <property type="entry name" value="EAL"/>
    <property type="match status" value="1"/>
</dbReference>
<evidence type="ECO:0000259" key="2">
    <source>
        <dbReference type="PROSITE" id="PS50883"/>
    </source>
</evidence>
<reference evidence="5 6" key="1">
    <citation type="submission" date="2023-04" db="EMBL/GenBank/DDBJ databases">
        <title>A long-awaited taxogenomic arrangement of the family Halomonadaceae.</title>
        <authorList>
            <person name="De La Haba R."/>
            <person name="Chuvochina M."/>
            <person name="Wittouck S."/>
            <person name="Arahal D.R."/>
            <person name="Sanchez-Porro C."/>
            <person name="Hugenholtz P."/>
            <person name="Ventosa A."/>
        </authorList>
    </citation>
    <scope>NUCLEOTIDE SEQUENCE [LARGE SCALE GENOMIC DNA]</scope>
    <source>
        <strain evidence="5 6">DSM 18042</strain>
    </source>
</reference>
<sequence>MRFRTRLMLVLLTVVVVSQLATGLAFLHATQQDAFAKGNQRLEVGARILNQVLESRGEQLRDNVTILADDFGFKSAVSSQDNDTLRSVLANHGDRADADMVLLSDLDGELLASSHHPAQTPMPFPALFDTARQQGSAVDVVIADGQPYEFVLLPVYAPNVIGWVGMGFLIDDAVVEEINALTGLDISVVNYATPQTLTFIASTHPQAETETLARLGSAAMDGAYSLTSQMSPDDRYLTYASVLYSDGENQTFALIQLSRNELLAAYDDLQWQLLAIVALILVFALAVAAWSARSISRPLVALADAARRIGQGERVTLPEESPRSEAGLLAGTLSSMQEDIAQREATLRHQSRHDLLTDLPNRMSALEDINQRIQAAQPFTLLRLAIKDFRTINDTFGYELGDHVLVTLAQRLRAQPAPVQSAYRLASDEFLLLMDVPYASPDWHRRLRDDLSTPIELDKSLISLTLAMGEVSYPAHGQSAQLLLRRADIALDLARHHPHAHQRYIEGQDERHLRQLTLIRDLRDAVSNNELWMAYQPKVTTQTGQVCQFEALMRWRHPSLGFVPPDEFIGLAERSGNIRQLSQWMLEHVAAQLYQWQEEGYRVSVAVNLSASDVSDSRLARQLADLLERYQLAADQFSLEVTESAVMQDIDAAARTLEELSQLGVSIAIDDYGTGYSSLAQLKRLPVNELKIDKSFVLKLDTQDDDLTIVRSTIEMGHSLGLRIVAEGVENAASAALLNRLGCDYLQGYWIAKPMPSDEVAPWLNSVEPFIFTH</sequence>
<feature type="domain" description="EAL" evidence="2">
    <location>
        <begin position="515"/>
        <end position="768"/>
    </location>
</feature>
<dbReference type="CDD" id="cd01949">
    <property type="entry name" value="GGDEF"/>
    <property type="match status" value="1"/>
</dbReference>
<dbReference type="Pfam" id="PF00672">
    <property type="entry name" value="HAMP"/>
    <property type="match status" value="1"/>
</dbReference>
<evidence type="ECO:0000259" key="3">
    <source>
        <dbReference type="PROSITE" id="PS50885"/>
    </source>
</evidence>
<evidence type="ECO:0000259" key="4">
    <source>
        <dbReference type="PROSITE" id="PS50887"/>
    </source>
</evidence>
<feature type="domain" description="GGDEF" evidence="4">
    <location>
        <begin position="377"/>
        <end position="508"/>
    </location>
</feature>
<dbReference type="NCBIfam" id="TIGR00254">
    <property type="entry name" value="GGDEF"/>
    <property type="match status" value="1"/>
</dbReference>
<dbReference type="SUPFAM" id="SSF141868">
    <property type="entry name" value="EAL domain-like"/>
    <property type="match status" value="1"/>
</dbReference>
<organism evidence="5 6">
    <name type="scientific">Vreelandella gomseomensis</name>
    <dbReference type="NCBI Taxonomy" id="370766"/>
    <lineage>
        <taxon>Bacteria</taxon>
        <taxon>Pseudomonadati</taxon>
        <taxon>Pseudomonadota</taxon>
        <taxon>Gammaproteobacteria</taxon>
        <taxon>Oceanospirillales</taxon>
        <taxon>Halomonadaceae</taxon>
        <taxon>Vreelandella</taxon>
    </lineage>
</organism>
<dbReference type="SMART" id="SM00304">
    <property type="entry name" value="HAMP"/>
    <property type="match status" value="1"/>
</dbReference>